<keyword evidence="1 5" id="KW-0378">Hydrolase</keyword>
<feature type="region of interest" description="Disordered" evidence="3">
    <location>
        <begin position="1"/>
        <end position="44"/>
    </location>
</feature>
<dbReference type="GO" id="GO:0008081">
    <property type="term" value="F:phosphoric diester hydrolase activity"/>
    <property type="evidence" value="ECO:0007669"/>
    <property type="project" value="TreeGrafter"/>
</dbReference>
<dbReference type="GO" id="GO:0000298">
    <property type="term" value="F:endopolyphosphatase activity"/>
    <property type="evidence" value="ECO:0007669"/>
    <property type="project" value="UniProtKB-EC"/>
</dbReference>
<protein>
    <submittedName>
        <fullName evidence="5">Endopolyphosphatase</fullName>
        <ecNumber evidence="5">3.6.1.10</ecNumber>
    </submittedName>
</protein>
<keyword evidence="4" id="KW-1133">Transmembrane helix</keyword>
<dbReference type="PANTHER" id="PTHR10340">
    <property type="entry name" value="SPHINGOMYELIN PHOSPHODIESTERASE"/>
    <property type="match status" value="1"/>
</dbReference>
<feature type="compositionally biased region" description="Basic and acidic residues" evidence="3">
    <location>
        <begin position="604"/>
        <end position="624"/>
    </location>
</feature>
<evidence type="ECO:0000256" key="2">
    <source>
        <dbReference type="ARBA" id="ARBA00023180"/>
    </source>
</evidence>
<keyword evidence="2" id="KW-0325">Glycoprotein</keyword>
<organism evidence="5 6">
    <name type="scientific">Mycoemilia scoparia</name>
    <dbReference type="NCBI Taxonomy" id="417184"/>
    <lineage>
        <taxon>Eukaryota</taxon>
        <taxon>Fungi</taxon>
        <taxon>Fungi incertae sedis</taxon>
        <taxon>Zoopagomycota</taxon>
        <taxon>Kickxellomycotina</taxon>
        <taxon>Kickxellomycetes</taxon>
        <taxon>Kickxellales</taxon>
        <taxon>Kickxellaceae</taxon>
        <taxon>Mycoemilia</taxon>
    </lineage>
</organism>
<dbReference type="GO" id="GO:0004309">
    <property type="term" value="F:exopolyphosphatase activity"/>
    <property type="evidence" value="ECO:0007669"/>
    <property type="project" value="TreeGrafter"/>
</dbReference>
<evidence type="ECO:0000313" key="6">
    <source>
        <dbReference type="Proteomes" id="UP001150538"/>
    </source>
</evidence>
<name>A0A9W8DLG1_9FUNG</name>
<gene>
    <name evidence="5" type="primary">PPN1_1</name>
    <name evidence="5" type="ORF">H4219_004464</name>
</gene>
<accession>A0A9W8DLG1</accession>
<keyword evidence="6" id="KW-1185">Reference proteome</keyword>
<evidence type="ECO:0000256" key="3">
    <source>
        <dbReference type="SAM" id="MobiDB-lite"/>
    </source>
</evidence>
<dbReference type="GO" id="GO:0000324">
    <property type="term" value="C:fungal-type vacuole"/>
    <property type="evidence" value="ECO:0007669"/>
    <property type="project" value="TreeGrafter"/>
</dbReference>
<feature type="region of interest" description="Disordered" evidence="3">
    <location>
        <begin position="318"/>
        <end position="367"/>
    </location>
</feature>
<dbReference type="Gene3D" id="3.60.21.10">
    <property type="match status" value="1"/>
</dbReference>
<feature type="region of interest" description="Disordered" evidence="3">
    <location>
        <begin position="58"/>
        <end position="88"/>
    </location>
</feature>
<comment type="caution">
    <text evidence="5">The sequence shown here is derived from an EMBL/GenBank/DDBJ whole genome shotgun (WGS) entry which is preliminary data.</text>
</comment>
<evidence type="ECO:0000256" key="4">
    <source>
        <dbReference type="SAM" id="Phobius"/>
    </source>
</evidence>
<dbReference type="Proteomes" id="UP001150538">
    <property type="component" value="Unassembled WGS sequence"/>
</dbReference>
<dbReference type="EMBL" id="JANBPU010000160">
    <property type="protein sequence ID" value="KAJ1915160.1"/>
    <property type="molecule type" value="Genomic_DNA"/>
</dbReference>
<feature type="compositionally biased region" description="Low complexity" evidence="3">
    <location>
        <begin position="343"/>
        <end position="362"/>
    </location>
</feature>
<feature type="compositionally biased region" description="Polar residues" evidence="3">
    <location>
        <begin position="12"/>
        <end position="23"/>
    </location>
</feature>
<keyword evidence="4" id="KW-0472">Membrane</keyword>
<feature type="compositionally biased region" description="Polar residues" evidence="3">
    <location>
        <begin position="332"/>
        <end position="342"/>
    </location>
</feature>
<dbReference type="OrthoDB" id="348678at2759"/>
<evidence type="ECO:0000256" key="1">
    <source>
        <dbReference type="ARBA" id="ARBA00022801"/>
    </source>
</evidence>
<dbReference type="GO" id="GO:0006798">
    <property type="term" value="P:polyphosphate catabolic process"/>
    <property type="evidence" value="ECO:0007669"/>
    <property type="project" value="TreeGrafter"/>
</dbReference>
<feature type="compositionally biased region" description="Basic and acidic residues" evidence="3">
    <location>
        <begin position="798"/>
        <end position="809"/>
    </location>
</feature>
<dbReference type="InterPro" id="IPR029052">
    <property type="entry name" value="Metallo-depent_PP-like"/>
</dbReference>
<keyword evidence="4" id="KW-0812">Transmembrane</keyword>
<feature type="region of interest" description="Disordered" evidence="3">
    <location>
        <begin position="787"/>
        <end position="809"/>
    </location>
</feature>
<sequence>MARRPRRPPPQNHSATTESSQEYDYSGSDYNSRDGGNGTAAAHSERTPLIPTSYHHHLSNSAATSRSHNFNGSSPASSSSTVYNSPQRQVSPGKILPYYATVASHNNTNTIISHGYATDGGDDDSGGIGAFSSFTKRSKALIFVSIGAAAMAFVGMTVWLWQLEQARQEWPSLDIESVIRDDMATYNLKIVGTYLHITDFHIDQFYLPGSTVGSYCHYNKGEGPKFKKKKKVKHPKWKAGYYGTPSTRCDSPYTLADVTLDFLDRSFAKYLDFVIWTGDNSRHDKDPLRPRVSSEVSEHHRYMFDKMRDLFINHEEDDNDHYDHNHHRNLPLPSSNSSHILHQQQQKSSSSGSSSSQSSSKSFETKVIEDPSNRYGRKYKRSIPVIFTLGNNDMEPHNKLAKPDKKVTREYFRTLLDIMGSDFIPADQQDTFLYGGYFAYPIPGQKLTVISLNAIYFSKANTKVGGCRAENSPGLGQLAWLRAQLREARKDDRSVIIIGHYIPNSRNYRKSCLNRYVKTVMEFKDVVKAQMFGHSNADIWNFIGQHSIPTVDMNSKEQWEIDVDEGRGILGSQIAVAKYIDMDAIDEWEGHWDNEIDETGPVEDDGHSHGNDDEDQDHHEHEQDVVAAASQPSNNDGDGPKNPPAVVEGFKKSYFREVMGEHELIIETNTPAKDLLVTTIAPSIIPRYQPGFKLIRYRRNIYDSSDIISEPIPIYDIPLDSHQRNIPGNQRHPHYNINKDGGSSISLSKDQRLRTNHYLRLPQGTILDYDVYWIDLKRVNRKFKDLKLPASPSSNNNNKHDDDDGDSDDIKMPDFRKLYRASDAYNLPDLTVPSYLKWAKSLLDKKHVRQMYKQFAFMYT</sequence>
<proteinExistence type="predicted"/>
<evidence type="ECO:0000313" key="5">
    <source>
        <dbReference type="EMBL" id="KAJ1915160.1"/>
    </source>
</evidence>
<feature type="region of interest" description="Disordered" evidence="3">
    <location>
        <begin position="594"/>
        <end position="647"/>
    </location>
</feature>
<feature type="transmembrane region" description="Helical" evidence="4">
    <location>
        <begin position="140"/>
        <end position="161"/>
    </location>
</feature>
<dbReference type="SUPFAM" id="SSF56300">
    <property type="entry name" value="Metallo-dependent phosphatases"/>
    <property type="match status" value="1"/>
</dbReference>
<reference evidence="5" key="1">
    <citation type="submission" date="2022-07" db="EMBL/GenBank/DDBJ databases">
        <title>Phylogenomic reconstructions and comparative analyses of Kickxellomycotina fungi.</title>
        <authorList>
            <person name="Reynolds N.K."/>
            <person name="Stajich J.E."/>
            <person name="Barry K."/>
            <person name="Grigoriev I.V."/>
            <person name="Crous P."/>
            <person name="Smith M.E."/>
        </authorList>
    </citation>
    <scope>NUCLEOTIDE SEQUENCE</scope>
    <source>
        <strain evidence="5">NBRC 100468</strain>
    </source>
</reference>
<feature type="compositionally biased region" description="Low complexity" evidence="3">
    <location>
        <begin position="67"/>
        <end position="85"/>
    </location>
</feature>
<dbReference type="AlphaFoldDB" id="A0A9W8DLG1"/>
<dbReference type="GO" id="GO:0005615">
    <property type="term" value="C:extracellular space"/>
    <property type="evidence" value="ECO:0007669"/>
    <property type="project" value="TreeGrafter"/>
</dbReference>
<dbReference type="PANTHER" id="PTHR10340:SF55">
    <property type="entry name" value="ENDOPOLYPHOSPHATASE"/>
    <property type="match status" value="1"/>
</dbReference>
<dbReference type="EC" id="3.6.1.10" evidence="5"/>